<name>A0A1H6B804_9ACTN</name>
<dbReference type="Proteomes" id="UP000236723">
    <property type="component" value="Unassembled WGS sequence"/>
</dbReference>
<evidence type="ECO:0000313" key="3">
    <source>
        <dbReference type="Proteomes" id="UP000236723"/>
    </source>
</evidence>
<evidence type="ECO:0000313" key="2">
    <source>
        <dbReference type="EMBL" id="SEG56664.1"/>
    </source>
</evidence>
<evidence type="ECO:0000256" key="1">
    <source>
        <dbReference type="SAM" id="Phobius"/>
    </source>
</evidence>
<accession>A0A1H6B804</accession>
<reference evidence="3" key="1">
    <citation type="submission" date="2016-10" db="EMBL/GenBank/DDBJ databases">
        <authorList>
            <person name="Varghese N."/>
            <person name="Submissions S."/>
        </authorList>
    </citation>
    <scope>NUCLEOTIDE SEQUENCE [LARGE SCALE GENOMIC DNA]</scope>
    <source>
        <strain evidence="3">DSM 43163</strain>
    </source>
</reference>
<evidence type="ECO:0008006" key="4">
    <source>
        <dbReference type="Google" id="ProtNLM"/>
    </source>
</evidence>
<keyword evidence="1" id="KW-1133">Transmembrane helix</keyword>
<dbReference type="RefSeq" id="WP_103938816.1">
    <property type="nucleotide sequence ID" value="NZ_FNVO01000006.1"/>
</dbReference>
<dbReference type="EMBL" id="FNVO01000006">
    <property type="protein sequence ID" value="SEG56664.1"/>
    <property type="molecule type" value="Genomic_DNA"/>
</dbReference>
<gene>
    <name evidence="2" type="ORF">SAMN04489712_106328</name>
</gene>
<protein>
    <recommendedName>
        <fullName evidence="4">Lipoprotein</fullName>
    </recommendedName>
</protein>
<feature type="transmembrane region" description="Helical" evidence="1">
    <location>
        <begin position="12"/>
        <end position="32"/>
    </location>
</feature>
<dbReference type="PROSITE" id="PS51257">
    <property type="entry name" value="PROKAR_LIPOPROTEIN"/>
    <property type="match status" value="1"/>
</dbReference>
<keyword evidence="1" id="KW-0812">Transmembrane</keyword>
<dbReference type="OrthoDB" id="3482642at2"/>
<sequence>MRYGVKARGAVRVLAGGAVLTFVTAGCGMLGGNKSEVCADSRKAVEQYVSRLRTVAANEPAQWKQATEQLAARFDVLAGTAEDQALRKALKDQAAGLRTAATALGTGDAAALNKTLTDTPARLGDACA</sequence>
<keyword evidence="1" id="KW-0472">Membrane</keyword>
<dbReference type="AlphaFoldDB" id="A0A1H6B804"/>
<organism evidence="2 3">
    <name type="scientific">Thermomonospora echinospora</name>
    <dbReference type="NCBI Taxonomy" id="1992"/>
    <lineage>
        <taxon>Bacteria</taxon>
        <taxon>Bacillati</taxon>
        <taxon>Actinomycetota</taxon>
        <taxon>Actinomycetes</taxon>
        <taxon>Streptosporangiales</taxon>
        <taxon>Thermomonosporaceae</taxon>
        <taxon>Thermomonospora</taxon>
    </lineage>
</organism>
<proteinExistence type="predicted"/>
<keyword evidence="3" id="KW-1185">Reference proteome</keyword>